<proteinExistence type="predicted"/>
<gene>
    <name evidence="2" type="ORF">SMN809_LOCUS16398</name>
</gene>
<dbReference type="AlphaFoldDB" id="A0A8S2Q5X6"/>
<dbReference type="InterPro" id="IPR000845">
    <property type="entry name" value="Nucleoside_phosphorylase_d"/>
</dbReference>
<feature type="non-terminal residue" evidence="2">
    <location>
        <position position="56"/>
    </location>
</feature>
<reference evidence="2" key="1">
    <citation type="submission" date="2021-02" db="EMBL/GenBank/DDBJ databases">
        <authorList>
            <person name="Nowell W R."/>
        </authorList>
    </citation>
    <scope>NUCLEOTIDE SEQUENCE</scope>
</reference>
<protein>
    <recommendedName>
        <fullName evidence="1">Nucleoside phosphorylase domain-containing protein</fullName>
    </recommendedName>
</protein>
<dbReference type="Gene3D" id="3.40.50.1580">
    <property type="entry name" value="Nucleoside phosphorylase domain"/>
    <property type="match status" value="1"/>
</dbReference>
<dbReference type="GO" id="GO:0009116">
    <property type="term" value="P:nucleoside metabolic process"/>
    <property type="evidence" value="ECO:0007669"/>
    <property type="project" value="InterPro"/>
</dbReference>
<dbReference type="InterPro" id="IPR035994">
    <property type="entry name" value="Nucleoside_phosphorylase_sf"/>
</dbReference>
<sequence>MVSTLVIKEFQPRIVLMTGTGARINQLVRTGDIIVVTHIYEHDYGSLTTNDDMVHR</sequence>
<evidence type="ECO:0000259" key="1">
    <source>
        <dbReference type="Pfam" id="PF01048"/>
    </source>
</evidence>
<dbReference type="Pfam" id="PF01048">
    <property type="entry name" value="PNP_UDP_1"/>
    <property type="match status" value="1"/>
</dbReference>
<dbReference type="Proteomes" id="UP000676336">
    <property type="component" value="Unassembled WGS sequence"/>
</dbReference>
<evidence type="ECO:0000313" key="2">
    <source>
        <dbReference type="EMBL" id="CAF4082692.1"/>
    </source>
</evidence>
<evidence type="ECO:0000313" key="3">
    <source>
        <dbReference type="Proteomes" id="UP000676336"/>
    </source>
</evidence>
<feature type="domain" description="Nucleoside phosphorylase" evidence="1">
    <location>
        <begin position="2"/>
        <end position="52"/>
    </location>
</feature>
<dbReference type="SUPFAM" id="SSF53167">
    <property type="entry name" value="Purine and uridine phosphorylases"/>
    <property type="match status" value="1"/>
</dbReference>
<dbReference type="EMBL" id="CAJOBI010007322">
    <property type="protein sequence ID" value="CAF4082692.1"/>
    <property type="molecule type" value="Genomic_DNA"/>
</dbReference>
<accession>A0A8S2Q5X6</accession>
<dbReference type="GO" id="GO:0003824">
    <property type="term" value="F:catalytic activity"/>
    <property type="evidence" value="ECO:0007669"/>
    <property type="project" value="InterPro"/>
</dbReference>
<organism evidence="2 3">
    <name type="scientific">Rotaria magnacalcarata</name>
    <dbReference type="NCBI Taxonomy" id="392030"/>
    <lineage>
        <taxon>Eukaryota</taxon>
        <taxon>Metazoa</taxon>
        <taxon>Spiralia</taxon>
        <taxon>Gnathifera</taxon>
        <taxon>Rotifera</taxon>
        <taxon>Eurotatoria</taxon>
        <taxon>Bdelloidea</taxon>
        <taxon>Philodinida</taxon>
        <taxon>Philodinidae</taxon>
        <taxon>Rotaria</taxon>
    </lineage>
</organism>
<name>A0A8S2Q5X6_9BILA</name>
<comment type="caution">
    <text evidence="2">The sequence shown here is derived from an EMBL/GenBank/DDBJ whole genome shotgun (WGS) entry which is preliminary data.</text>
</comment>